<dbReference type="EMBL" id="JBBNAG010000001">
    <property type="protein sequence ID" value="KAK9165599.1"/>
    <property type="molecule type" value="Genomic_DNA"/>
</dbReference>
<evidence type="ECO:0000313" key="2">
    <source>
        <dbReference type="EMBL" id="KAK9165599.1"/>
    </source>
</evidence>
<gene>
    <name evidence="2" type="ORF">Scep_000790</name>
</gene>
<dbReference type="Proteomes" id="UP001419268">
    <property type="component" value="Unassembled WGS sequence"/>
</dbReference>
<evidence type="ECO:0000256" key="1">
    <source>
        <dbReference type="SAM" id="MobiDB-lite"/>
    </source>
</evidence>
<sequence length="51" mass="5592">MQGRSSWIRDMVWIISTAQAAGMAEASSPPTSSQAAMQRAGRTRFPPARRE</sequence>
<evidence type="ECO:0000313" key="3">
    <source>
        <dbReference type="Proteomes" id="UP001419268"/>
    </source>
</evidence>
<name>A0AAP0LAU9_9MAGN</name>
<reference evidence="2 3" key="1">
    <citation type="submission" date="2024-01" db="EMBL/GenBank/DDBJ databases">
        <title>Genome assemblies of Stephania.</title>
        <authorList>
            <person name="Yang L."/>
        </authorList>
    </citation>
    <scope>NUCLEOTIDE SEQUENCE [LARGE SCALE GENOMIC DNA]</scope>
    <source>
        <strain evidence="2">JXDWG</strain>
        <tissue evidence="2">Leaf</tissue>
    </source>
</reference>
<proteinExistence type="predicted"/>
<comment type="caution">
    <text evidence="2">The sequence shown here is derived from an EMBL/GenBank/DDBJ whole genome shotgun (WGS) entry which is preliminary data.</text>
</comment>
<organism evidence="2 3">
    <name type="scientific">Stephania cephalantha</name>
    <dbReference type="NCBI Taxonomy" id="152367"/>
    <lineage>
        <taxon>Eukaryota</taxon>
        <taxon>Viridiplantae</taxon>
        <taxon>Streptophyta</taxon>
        <taxon>Embryophyta</taxon>
        <taxon>Tracheophyta</taxon>
        <taxon>Spermatophyta</taxon>
        <taxon>Magnoliopsida</taxon>
        <taxon>Ranunculales</taxon>
        <taxon>Menispermaceae</taxon>
        <taxon>Menispermoideae</taxon>
        <taxon>Cissampelideae</taxon>
        <taxon>Stephania</taxon>
    </lineage>
</organism>
<protein>
    <submittedName>
        <fullName evidence="2">Uncharacterized protein</fullName>
    </submittedName>
</protein>
<feature type="region of interest" description="Disordered" evidence="1">
    <location>
        <begin position="20"/>
        <end position="51"/>
    </location>
</feature>
<dbReference type="AlphaFoldDB" id="A0AAP0LAU9"/>
<keyword evidence="3" id="KW-1185">Reference proteome</keyword>
<accession>A0AAP0LAU9</accession>